<dbReference type="Pfam" id="PF01078">
    <property type="entry name" value="Mg_chelatase"/>
    <property type="match status" value="1"/>
</dbReference>
<proteinExistence type="predicted"/>
<keyword evidence="2" id="KW-0067">ATP-binding</keyword>
<sequence length="301" mass="33404">QESAKRALLIAAAGRHNVILVGPPGTGKTMLARAFQSILPPLTREEILAVSTIRSIAGETENLISAVPPFRTPHHTASYTALVGGGTHPRPGEVTLAHKGVLFMDEFPEFERRALDALRQPLEDRVVSISRVQGTALFPADFILVAAMNPYRGSEDGTTDFARAVKETYRGKISGPVLDRIDLWIEVPHIPYETLSNLSRNENETIVAREVVESARERQHTRLAERGVTTNAEMTGRDIDDTITLTTEIKEILKTSSAKLNLSPRSYHRLIKVSRTIADLDKKENIEPAHVFEALQYRVKM</sequence>
<dbReference type="PANTHER" id="PTHR32039">
    <property type="entry name" value="MAGNESIUM-CHELATASE SUBUNIT CHLI"/>
    <property type="match status" value="1"/>
</dbReference>
<dbReference type="SUPFAM" id="SSF52540">
    <property type="entry name" value="P-loop containing nucleoside triphosphate hydrolases"/>
    <property type="match status" value="1"/>
</dbReference>
<keyword evidence="1" id="KW-0547">Nucleotide-binding</keyword>
<dbReference type="PANTHER" id="PTHR32039:SF7">
    <property type="entry name" value="COMPETENCE PROTEIN COMM"/>
    <property type="match status" value="1"/>
</dbReference>
<feature type="non-terminal residue" evidence="4">
    <location>
        <position position="1"/>
    </location>
</feature>
<dbReference type="EMBL" id="PFHR01000035">
    <property type="protein sequence ID" value="PIW97250.1"/>
    <property type="molecule type" value="Genomic_DNA"/>
</dbReference>
<dbReference type="GO" id="GO:0005524">
    <property type="term" value="F:ATP binding"/>
    <property type="evidence" value="ECO:0007669"/>
    <property type="project" value="UniProtKB-KW"/>
</dbReference>
<dbReference type="InterPro" id="IPR001208">
    <property type="entry name" value="MCM_dom"/>
</dbReference>
<gene>
    <name evidence="4" type="ORF">COZ82_00615</name>
</gene>
<dbReference type="InterPro" id="IPR027417">
    <property type="entry name" value="P-loop_NTPase"/>
</dbReference>
<dbReference type="SMART" id="SM00382">
    <property type="entry name" value="AAA"/>
    <property type="match status" value="1"/>
</dbReference>
<dbReference type="Pfam" id="PF13335">
    <property type="entry name" value="Mg_chelatase_C"/>
    <property type="match status" value="1"/>
</dbReference>
<accession>A0A2M7IPP4</accession>
<dbReference type="PROSITE" id="PS50051">
    <property type="entry name" value="MCM_2"/>
    <property type="match status" value="1"/>
</dbReference>
<dbReference type="Proteomes" id="UP000230837">
    <property type="component" value="Unassembled WGS sequence"/>
</dbReference>
<dbReference type="Gene3D" id="3.40.50.300">
    <property type="entry name" value="P-loop containing nucleotide triphosphate hydrolases"/>
    <property type="match status" value="1"/>
</dbReference>
<dbReference type="AlphaFoldDB" id="A0A2M7IPP4"/>
<name>A0A2M7IPP4_9BACT</name>
<dbReference type="GO" id="GO:0003677">
    <property type="term" value="F:DNA binding"/>
    <property type="evidence" value="ECO:0007669"/>
    <property type="project" value="InterPro"/>
</dbReference>
<dbReference type="PRINTS" id="PR01657">
    <property type="entry name" value="MCMFAMILY"/>
</dbReference>
<evidence type="ECO:0000313" key="4">
    <source>
        <dbReference type="EMBL" id="PIW97250.1"/>
    </source>
</evidence>
<dbReference type="InterPro" id="IPR045006">
    <property type="entry name" value="CHLI-like"/>
</dbReference>
<dbReference type="InterPro" id="IPR000523">
    <property type="entry name" value="Mg_chelatse_chII-like_cat_dom"/>
</dbReference>
<feature type="domain" description="MCM C-terminal AAA(+) ATPase" evidence="3">
    <location>
        <begin position="92"/>
        <end position="183"/>
    </location>
</feature>
<comment type="caution">
    <text evidence="4">The sequence shown here is derived from an EMBL/GenBank/DDBJ whole genome shotgun (WGS) entry which is preliminary data.</text>
</comment>
<dbReference type="InterPro" id="IPR025158">
    <property type="entry name" value="Mg_chelat-rel_C"/>
</dbReference>
<organism evidence="4 5">
    <name type="scientific">Candidatus Kaiserbacteria bacterium CG_4_8_14_3_um_filter_38_9</name>
    <dbReference type="NCBI Taxonomy" id="1974599"/>
    <lineage>
        <taxon>Bacteria</taxon>
        <taxon>Candidatus Kaiseribacteriota</taxon>
    </lineage>
</organism>
<dbReference type="InterPro" id="IPR003593">
    <property type="entry name" value="AAA+_ATPase"/>
</dbReference>
<evidence type="ECO:0000313" key="5">
    <source>
        <dbReference type="Proteomes" id="UP000230837"/>
    </source>
</evidence>
<protein>
    <submittedName>
        <fullName evidence="4">Magnesium chelatase</fullName>
    </submittedName>
</protein>
<reference evidence="5" key="1">
    <citation type="submission" date="2017-09" db="EMBL/GenBank/DDBJ databases">
        <title>Depth-based differentiation of microbial function through sediment-hosted aquifers and enrichment of novel symbionts in the deep terrestrial subsurface.</title>
        <authorList>
            <person name="Probst A.J."/>
            <person name="Ladd B."/>
            <person name="Jarett J.K."/>
            <person name="Geller-Mcgrath D.E."/>
            <person name="Sieber C.M.K."/>
            <person name="Emerson J.B."/>
            <person name="Anantharaman K."/>
            <person name="Thomas B.C."/>
            <person name="Malmstrom R."/>
            <person name="Stieglmeier M."/>
            <person name="Klingl A."/>
            <person name="Woyke T."/>
            <person name="Ryan C.M."/>
            <person name="Banfield J.F."/>
        </authorList>
    </citation>
    <scope>NUCLEOTIDE SEQUENCE [LARGE SCALE GENOMIC DNA]</scope>
</reference>
<evidence type="ECO:0000256" key="2">
    <source>
        <dbReference type="ARBA" id="ARBA00022840"/>
    </source>
</evidence>
<evidence type="ECO:0000256" key="1">
    <source>
        <dbReference type="ARBA" id="ARBA00022741"/>
    </source>
</evidence>
<evidence type="ECO:0000259" key="3">
    <source>
        <dbReference type="PROSITE" id="PS50051"/>
    </source>
</evidence>